<name>A0AAV4QJE3_9ARAC</name>
<dbReference type="EMBL" id="BPLQ01004724">
    <property type="protein sequence ID" value="GIY10178.1"/>
    <property type="molecule type" value="Genomic_DNA"/>
</dbReference>
<accession>A0AAV4QJE3</accession>
<comment type="caution">
    <text evidence="2">The sequence shown here is derived from an EMBL/GenBank/DDBJ whole genome shotgun (WGS) entry which is preliminary data.</text>
</comment>
<gene>
    <name evidence="2" type="ORF">CDAR_592851</name>
</gene>
<feature type="transmembrane region" description="Helical" evidence="1">
    <location>
        <begin position="75"/>
        <end position="95"/>
    </location>
</feature>
<keyword evidence="1" id="KW-0472">Membrane</keyword>
<proteinExistence type="predicted"/>
<keyword evidence="1" id="KW-0812">Transmembrane</keyword>
<evidence type="ECO:0000313" key="2">
    <source>
        <dbReference type="EMBL" id="GIY10178.1"/>
    </source>
</evidence>
<dbReference type="Proteomes" id="UP001054837">
    <property type="component" value="Unassembled WGS sequence"/>
</dbReference>
<sequence>MPMSEMQCLFSLFEICRGTDVIVEFFQDSNVCYGLLEEISPWITAGGETRTISQVPGPEKQFGNMRLRGTTEKEVLLLHGLIHSDFFPILLIFWLSGGNGFRILVIKQKKDVFPTALPQRFG</sequence>
<keyword evidence="3" id="KW-1185">Reference proteome</keyword>
<dbReference type="AlphaFoldDB" id="A0AAV4QJE3"/>
<evidence type="ECO:0000313" key="3">
    <source>
        <dbReference type="Proteomes" id="UP001054837"/>
    </source>
</evidence>
<protein>
    <submittedName>
        <fullName evidence="2">Uncharacterized protein</fullName>
    </submittedName>
</protein>
<keyword evidence="1" id="KW-1133">Transmembrane helix</keyword>
<reference evidence="2 3" key="1">
    <citation type="submission" date="2021-06" db="EMBL/GenBank/DDBJ databases">
        <title>Caerostris darwini draft genome.</title>
        <authorList>
            <person name="Kono N."/>
            <person name="Arakawa K."/>
        </authorList>
    </citation>
    <scope>NUCLEOTIDE SEQUENCE [LARGE SCALE GENOMIC DNA]</scope>
</reference>
<evidence type="ECO:0000256" key="1">
    <source>
        <dbReference type="SAM" id="Phobius"/>
    </source>
</evidence>
<organism evidence="2 3">
    <name type="scientific">Caerostris darwini</name>
    <dbReference type="NCBI Taxonomy" id="1538125"/>
    <lineage>
        <taxon>Eukaryota</taxon>
        <taxon>Metazoa</taxon>
        <taxon>Ecdysozoa</taxon>
        <taxon>Arthropoda</taxon>
        <taxon>Chelicerata</taxon>
        <taxon>Arachnida</taxon>
        <taxon>Araneae</taxon>
        <taxon>Araneomorphae</taxon>
        <taxon>Entelegynae</taxon>
        <taxon>Araneoidea</taxon>
        <taxon>Araneidae</taxon>
        <taxon>Caerostris</taxon>
    </lineage>
</organism>